<dbReference type="EMBL" id="CAJVPU010004509">
    <property type="protein sequence ID" value="CAG8534074.1"/>
    <property type="molecule type" value="Genomic_DNA"/>
</dbReference>
<evidence type="ECO:0000313" key="2">
    <source>
        <dbReference type="Proteomes" id="UP000789702"/>
    </source>
</evidence>
<reference evidence="1" key="1">
    <citation type="submission" date="2021-06" db="EMBL/GenBank/DDBJ databases">
        <authorList>
            <person name="Kallberg Y."/>
            <person name="Tangrot J."/>
            <person name="Rosling A."/>
        </authorList>
    </citation>
    <scope>NUCLEOTIDE SEQUENCE</scope>
    <source>
        <strain evidence="1">IL203A</strain>
    </source>
</reference>
<dbReference type="Proteomes" id="UP000789702">
    <property type="component" value="Unassembled WGS sequence"/>
</dbReference>
<feature type="non-terminal residue" evidence="1">
    <location>
        <position position="1"/>
    </location>
</feature>
<gene>
    <name evidence="1" type="ORF">DHETER_LOCUS4500</name>
</gene>
<protein>
    <submittedName>
        <fullName evidence="1">17368_t:CDS:1</fullName>
    </submittedName>
</protein>
<keyword evidence="2" id="KW-1185">Reference proteome</keyword>
<sequence>PIVAGRGQGQNRRRITKKNKNKDIDVNQIECLPPASTENLIKKVRAAIYLSLDKLWEMLNETSLIATVLDPRMKNFSFANSHDCIQQRTQAEFLLRILYNQLKKDSVNSENIEEHISTAVNLNDNNTEDVFTKI</sequence>
<proteinExistence type="predicted"/>
<organism evidence="1 2">
    <name type="scientific">Dentiscutata heterogama</name>
    <dbReference type="NCBI Taxonomy" id="1316150"/>
    <lineage>
        <taxon>Eukaryota</taxon>
        <taxon>Fungi</taxon>
        <taxon>Fungi incertae sedis</taxon>
        <taxon>Mucoromycota</taxon>
        <taxon>Glomeromycotina</taxon>
        <taxon>Glomeromycetes</taxon>
        <taxon>Diversisporales</taxon>
        <taxon>Gigasporaceae</taxon>
        <taxon>Dentiscutata</taxon>
    </lineage>
</organism>
<name>A0ACA9LM00_9GLOM</name>
<evidence type="ECO:0000313" key="1">
    <source>
        <dbReference type="EMBL" id="CAG8534074.1"/>
    </source>
</evidence>
<accession>A0ACA9LM00</accession>
<comment type="caution">
    <text evidence="1">The sequence shown here is derived from an EMBL/GenBank/DDBJ whole genome shotgun (WGS) entry which is preliminary data.</text>
</comment>